<comment type="caution">
    <text evidence="1">The sequence shown here is derived from an EMBL/GenBank/DDBJ whole genome shotgun (WGS) entry which is preliminary data.</text>
</comment>
<accession>A0ABW1NQC9</accession>
<dbReference type="RefSeq" id="WP_380758067.1">
    <property type="nucleotide sequence ID" value="NZ_JBHSRF010000047.1"/>
</dbReference>
<sequence length="77" mass="8331">MPAIDSPTGRDRAGFIWSTRRNLSEQSVVLFGDRAPGLKPADLPAVELGTDAGLTQVNEWLRPFRASVEPPGSDPGW</sequence>
<reference evidence="2" key="1">
    <citation type="journal article" date="2019" name="Int. J. Syst. Evol. Microbiol.">
        <title>The Global Catalogue of Microorganisms (GCM) 10K type strain sequencing project: providing services to taxonomists for standard genome sequencing and annotation.</title>
        <authorList>
            <consortium name="The Broad Institute Genomics Platform"/>
            <consortium name="The Broad Institute Genome Sequencing Center for Infectious Disease"/>
            <person name="Wu L."/>
            <person name="Ma J."/>
        </authorList>
    </citation>
    <scope>NUCLEOTIDE SEQUENCE [LARGE SCALE GENOMIC DNA]</scope>
    <source>
        <strain evidence="2">JCM 30346</strain>
    </source>
</reference>
<organism evidence="1 2">
    <name type="scientific">Sphaerisporangium aureirubrum</name>
    <dbReference type="NCBI Taxonomy" id="1544736"/>
    <lineage>
        <taxon>Bacteria</taxon>
        <taxon>Bacillati</taxon>
        <taxon>Actinomycetota</taxon>
        <taxon>Actinomycetes</taxon>
        <taxon>Streptosporangiales</taxon>
        <taxon>Streptosporangiaceae</taxon>
        <taxon>Sphaerisporangium</taxon>
    </lineage>
</organism>
<keyword evidence="2" id="KW-1185">Reference proteome</keyword>
<evidence type="ECO:0000313" key="2">
    <source>
        <dbReference type="Proteomes" id="UP001596137"/>
    </source>
</evidence>
<evidence type="ECO:0000313" key="1">
    <source>
        <dbReference type="EMBL" id="MFC6084712.1"/>
    </source>
</evidence>
<name>A0ABW1NQC9_9ACTN</name>
<dbReference type="Proteomes" id="UP001596137">
    <property type="component" value="Unassembled WGS sequence"/>
</dbReference>
<proteinExistence type="predicted"/>
<protein>
    <submittedName>
        <fullName evidence="1">Uncharacterized protein</fullName>
    </submittedName>
</protein>
<dbReference type="EMBL" id="JBHSRF010000047">
    <property type="protein sequence ID" value="MFC6084712.1"/>
    <property type="molecule type" value="Genomic_DNA"/>
</dbReference>
<gene>
    <name evidence="1" type="ORF">ACFP1K_26370</name>
</gene>